<protein>
    <submittedName>
        <fullName evidence="3">ATP synthase protein I</fullName>
    </submittedName>
</protein>
<name>A0A1G7AW49_9PROT</name>
<dbReference type="STRING" id="69960.SAMN05421720_104115"/>
<evidence type="ECO:0000313" key="3">
    <source>
        <dbReference type="EMBL" id="SDE19023.1"/>
    </source>
</evidence>
<feature type="region of interest" description="Disordered" evidence="1">
    <location>
        <begin position="116"/>
        <end position="143"/>
    </location>
</feature>
<dbReference type="EMBL" id="FNAP01000004">
    <property type="protein sequence ID" value="SDE19023.1"/>
    <property type="molecule type" value="Genomic_DNA"/>
</dbReference>
<accession>A0A1G7AW49</accession>
<evidence type="ECO:0000313" key="4">
    <source>
        <dbReference type="Proteomes" id="UP000199412"/>
    </source>
</evidence>
<keyword evidence="4" id="KW-1185">Reference proteome</keyword>
<keyword evidence="2" id="KW-0472">Membrane</keyword>
<dbReference type="InterPro" id="IPR032820">
    <property type="entry name" value="ATPase_put"/>
</dbReference>
<feature type="transmembrane region" description="Helical" evidence="2">
    <location>
        <begin position="48"/>
        <end position="66"/>
    </location>
</feature>
<feature type="compositionally biased region" description="Basic and acidic residues" evidence="1">
    <location>
        <begin position="132"/>
        <end position="143"/>
    </location>
</feature>
<evidence type="ECO:0000256" key="1">
    <source>
        <dbReference type="SAM" id="MobiDB-lite"/>
    </source>
</evidence>
<gene>
    <name evidence="3" type="ORF">SAMN05421720_104115</name>
</gene>
<reference evidence="3 4" key="1">
    <citation type="submission" date="2016-10" db="EMBL/GenBank/DDBJ databases">
        <authorList>
            <person name="de Groot N.N."/>
        </authorList>
    </citation>
    <scope>NUCLEOTIDE SEQUENCE [LARGE SCALE GENOMIC DNA]</scope>
    <source>
        <strain evidence="3 4">ATCC 700224</strain>
    </source>
</reference>
<feature type="region of interest" description="Disordered" evidence="1">
    <location>
        <begin position="1"/>
        <end position="40"/>
    </location>
</feature>
<dbReference type="AlphaFoldDB" id="A0A1G7AW49"/>
<keyword evidence="2" id="KW-0812">Transmembrane</keyword>
<evidence type="ECO:0000256" key="2">
    <source>
        <dbReference type="SAM" id="Phobius"/>
    </source>
</evidence>
<feature type="transmembrane region" description="Helical" evidence="2">
    <location>
        <begin position="72"/>
        <end position="93"/>
    </location>
</feature>
<keyword evidence="2" id="KW-1133">Transmembrane helix</keyword>
<dbReference type="Pfam" id="PF09527">
    <property type="entry name" value="ATPase_gene1"/>
    <property type="match status" value="1"/>
</dbReference>
<sequence length="143" mass="14970">MADERERRSALDDLEQRIRAARGPEHTGGKESGDGPARGSGMGLGMRISVEMVVTVAVGAGIGYLLDAWLGTAPLLMIVFLFLGAAAGVSNVYRVVQGLDEGVGLGRAIEAKRRQEAAEAEARTAQTGALSSRERDDDRSGSG</sequence>
<proteinExistence type="predicted"/>
<organism evidence="3 4">
    <name type="scientific">Rhodospira trueperi</name>
    <dbReference type="NCBI Taxonomy" id="69960"/>
    <lineage>
        <taxon>Bacteria</taxon>
        <taxon>Pseudomonadati</taxon>
        <taxon>Pseudomonadota</taxon>
        <taxon>Alphaproteobacteria</taxon>
        <taxon>Rhodospirillales</taxon>
        <taxon>Rhodospirillaceae</taxon>
        <taxon>Rhodospira</taxon>
    </lineage>
</organism>
<dbReference type="Proteomes" id="UP000199412">
    <property type="component" value="Unassembled WGS sequence"/>
</dbReference>
<feature type="compositionally biased region" description="Basic and acidic residues" evidence="1">
    <location>
        <begin position="1"/>
        <end position="33"/>
    </location>
</feature>